<organism evidence="6 7">
    <name type="scientific">Halobacteriovorax marinus</name>
    <dbReference type="NCBI Taxonomy" id="97084"/>
    <lineage>
        <taxon>Bacteria</taxon>
        <taxon>Pseudomonadati</taxon>
        <taxon>Bdellovibrionota</taxon>
        <taxon>Bacteriovoracia</taxon>
        <taxon>Bacteriovoracales</taxon>
        <taxon>Halobacteriovoraceae</taxon>
        <taxon>Halobacteriovorax</taxon>
    </lineage>
</organism>
<dbReference type="SUPFAM" id="SSF53850">
    <property type="entry name" value="Periplasmic binding protein-like II"/>
    <property type="match status" value="1"/>
</dbReference>
<sequence>MIITIDQIICLKTVYEEGSISKAADKLFRAKSAINYSLNNLEEQLGFKVLDKSAYRPKLTPKGEEFLFKSKSLTKEYDLFLENCQNIFSGVEMKLSLSASSMCSLEELYKVIKSAMNKYPTTEIVMHREVLSGEKMLEEDLVDLALFENLNNKESYEYKKLETFKLPLVIASDHPFLKLNKKDQTRKNLIKHPHIIQRSTMRDFALNRSIEDEELKWEVTDILSKKELIEQGLGWGRLSDHMITGLLKKKKLTHLKHLDVEPKMEVFLCRKRHKVHGEVNNFIWNCF</sequence>
<dbReference type="Gene3D" id="3.40.190.290">
    <property type="match status" value="1"/>
</dbReference>
<protein>
    <recommendedName>
        <fullName evidence="5">HTH lysR-type domain-containing protein</fullName>
    </recommendedName>
</protein>
<name>A0A1Y5F9D0_9BACT</name>
<dbReference type="PANTHER" id="PTHR30126:SF91">
    <property type="entry name" value="LYSR FAMILY TRANSCRIPTIONAL REGULATOR"/>
    <property type="match status" value="1"/>
</dbReference>
<dbReference type="InterPro" id="IPR005119">
    <property type="entry name" value="LysR_subst-bd"/>
</dbReference>
<evidence type="ECO:0000313" key="6">
    <source>
        <dbReference type="EMBL" id="OUR97789.1"/>
    </source>
</evidence>
<dbReference type="Pfam" id="PF00126">
    <property type="entry name" value="HTH_1"/>
    <property type="match status" value="1"/>
</dbReference>
<reference evidence="7" key="1">
    <citation type="journal article" date="2017" name="Proc. Natl. Acad. Sci. U.S.A.">
        <title>Simulation of Deepwater Horizon oil plume reveals substrate specialization within a complex community of hydrocarbon-degraders.</title>
        <authorList>
            <person name="Hu P."/>
            <person name="Dubinsky E.A."/>
            <person name="Probst A.J."/>
            <person name="Wang J."/>
            <person name="Sieber C.M.K."/>
            <person name="Tom L.M."/>
            <person name="Gardinali P."/>
            <person name="Banfield J.F."/>
            <person name="Atlas R.M."/>
            <person name="Andersen G.L."/>
        </authorList>
    </citation>
    <scope>NUCLEOTIDE SEQUENCE [LARGE SCALE GENOMIC DNA]</scope>
</reference>
<evidence type="ECO:0000256" key="4">
    <source>
        <dbReference type="ARBA" id="ARBA00023163"/>
    </source>
</evidence>
<evidence type="ECO:0000256" key="2">
    <source>
        <dbReference type="ARBA" id="ARBA00023015"/>
    </source>
</evidence>
<gene>
    <name evidence="6" type="ORF">A9Q84_06205</name>
</gene>
<dbReference type="InterPro" id="IPR000847">
    <property type="entry name" value="LysR_HTH_N"/>
</dbReference>
<keyword evidence="2" id="KW-0805">Transcription regulation</keyword>
<dbReference type="PANTHER" id="PTHR30126">
    <property type="entry name" value="HTH-TYPE TRANSCRIPTIONAL REGULATOR"/>
    <property type="match status" value="1"/>
</dbReference>
<evidence type="ECO:0000256" key="1">
    <source>
        <dbReference type="ARBA" id="ARBA00009437"/>
    </source>
</evidence>
<dbReference type="Proteomes" id="UP000196531">
    <property type="component" value="Unassembled WGS sequence"/>
</dbReference>
<evidence type="ECO:0000256" key="3">
    <source>
        <dbReference type="ARBA" id="ARBA00023125"/>
    </source>
</evidence>
<dbReference type="AlphaFoldDB" id="A0A1Y5F9D0"/>
<evidence type="ECO:0000313" key="7">
    <source>
        <dbReference type="Proteomes" id="UP000196531"/>
    </source>
</evidence>
<comment type="similarity">
    <text evidence="1">Belongs to the LysR transcriptional regulatory family.</text>
</comment>
<keyword evidence="3" id="KW-0238">DNA-binding</keyword>
<keyword evidence="4" id="KW-0804">Transcription</keyword>
<dbReference type="Gene3D" id="1.10.10.10">
    <property type="entry name" value="Winged helix-like DNA-binding domain superfamily/Winged helix DNA-binding domain"/>
    <property type="match status" value="1"/>
</dbReference>
<evidence type="ECO:0000259" key="5">
    <source>
        <dbReference type="PROSITE" id="PS50931"/>
    </source>
</evidence>
<dbReference type="InterPro" id="IPR036390">
    <property type="entry name" value="WH_DNA-bd_sf"/>
</dbReference>
<dbReference type="GO" id="GO:0003700">
    <property type="term" value="F:DNA-binding transcription factor activity"/>
    <property type="evidence" value="ECO:0007669"/>
    <property type="project" value="InterPro"/>
</dbReference>
<dbReference type="EMBL" id="MAAO01000005">
    <property type="protein sequence ID" value="OUR97789.1"/>
    <property type="molecule type" value="Genomic_DNA"/>
</dbReference>
<dbReference type="GO" id="GO:0000976">
    <property type="term" value="F:transcription cis-regulatory region binding"/>
    <property type="evidence" value="ECO:0007669"/>
    <property type="project" value="TreeGrafter"/>
</dbReference>
<comment type="caution">
    <text evidence="6">The sequence shown here is derived from an EMBL/GenBank/DDBJ whole genome shotgun (WGS) entry which is preliminary data.</text>
</comment>
<dbReference type="CDD" id="cd05466">
    <property type="entry name" value="PBP2_LTTR_substrate"/>
    <property type="match status" value="1"/>
</dbReference>
<dbReference type="Pfam" id="PF03466">
    <property type="entry name" value="LysR_substrate"/>
    <property type="match status" value="1"/>
</dbReference>
<dbReference type="SUPFAM" id="SSF46785">
    <property type="entry name" value="Winged helix' DNA-binding domain"/>
    <property type="match status" value="1"/>
</dbReference>
<accession>A0A1Y5F9D0</accession>
<dbReference type="InterPro" id="IPR036388">
    <property type="entry name" value="WH-like_DNA-bd_sf"/>
</dbReference>
<proteinExistence type="inferred from homology"/>
<dbReference type="PROSITE" id="PS50931">
    <property type="entry name" value="HTH_LYSR"/>
    <property type="match status" value="1"/>
</dbReference>
<feature type="domain" description="HTH lysR-type" evidence="5">
    <location>
        <begin position="3"/>
        <end position="60"/>
    </location>
</feature>